<dbReference type="AlphaFoldDB" id="B5XUX2"/>
<proteinExistence type="predicted"/>
<protein>
    <submittedName>
        <fullName evidence="1">Uncharacterized protein</fullName>
    </submittedName>
</protein>
<dbReference type="KEGG" id="kpe:KPK_0949"/>
<dbReference type="EMBL" id="CP000964">
    <property type="protein sequence ID" value="ACI07242.1"/>
    <property type="molecule type" value="Genomic_DNA"/>
</dbReference>
<name>B5XUX2_KLEV3</name>
<dbReference type="Proteomes" id="UP000001734">
    <property type="component" value="Chromosome"/>
</dbReference>
<sequence length="51" mass="6012">MPPNHSQQKYHLLKKLLFIPKKWRCDIITRSFIGILCLYLSITKQIALDGQ</sequence>
<dbReference type="BioCyc" id="KPNE507522:GI0B-949-MONOMER"/>
<evidence type="ECO:0000313" key="1">
    <source>
        <dbReference type="EMBL" id="ACI07242.1"/>
    </source>
</evidence>
<dbReference type="HOGENOM" id="CLU_3099857_0_0_6"/>
<gene>
    <name evidence="1" type="ordered locus">KPK_0949</name>
</gene>
<reference evidence="1 2" key="1">
    <citation type="journal article" date="2008" name="PLoS Genet.">
        <title>Complete genome sequence of the N2-fixing broad host range endophyte Klebsiella pneumoniae 342 and virulence predictions verified in mice.</title>
        <authorList>
            <person name="Fouts D.E."/>
            <person name="Tyler H.L."/>
            <person name="DeBoy R.T."/>
            <person name="Daugherty S."/>
            <person name="Ren Q."/>
            <person name="Badger J.H."/>
            <person name="Durkin A.S."/>
            <person name="Huot H."/>
            <person name="Shrivastava S."/>
            <person name="Kothari S."/>
            <person name="Dodson R.J."/>
            <person name="Mohamoud Y."/>
            <person name="Khouri H."/>
            <person name="Roesch L.F."/>
            <person name="Krogfelt K.A."/>
            <person name="Struve C."/>
            <person name="Triplett E.W."/>
            <person name="Methe B.A."/>
        </authorList>
    </citation>
    <scope>NUCLEOTIDE SEQUENCE [LARGE SCALE GENOMIC DNA]</scope>
    <source>
        <strain evidence="1 2">342</strain>
    </source>
</reference>
<accession>B5XUX2</accession>
<organism evidence="1 2">
    <name type="scientific">Klebsiella variicola (strain 342)</name>
    <name type="common">Klebsiella pneumoniae</name>
    <dbReference type="NCBI Taxonomy" id="507522"/>
    <lineage>
        <taxon>Bacteria</taxon>
        <taxon>Pseudomonadati</taxon>
        <taxon>Pseudomonadota</taxon>
        <taxon>Gammaproteobacteria</taxon>
        <taxon>Enterobacterales</taxon>
        <taxon>Enterobacteriaceae</taxon>
        <taxon>Klebsiella/Raoultella group</taxon>
        <taxon>Klebsiella</taxon>
        <taxon>Klebsiella pneumoniae complex</taxon>
    </lineage>
</organism>
<evidence type="ECO:0000313" key="2">
    <source>
        <dbReference type="Proteomes" id="UP000001734"/>
    </source>
</evidence>